<feature type="compositionally biased region" description="Low complexity" evidence="2">
    <location>
        <begin position="481"/>
        <end position="492"/>
    </location>
</feature>
<dbReference type="EMBL" id="NQIK02000008">
    <property type="protein sequence ID" value="KAF7567733.1"/>
    <property type="molecule type" value="Genomic_DNA"/>
</dbReference>
<feature type="compositionally biased region" description="Basic and acidic residues" evidence="2">
    <location>
        <begin position="433"/>
        <end position="466"/>
    </location>
</feature>
<evidence type="ECO:0000259" key="3">
    <source>
        <dbReference type="PROSITE" id="PS51253"/>
    </source>
</evidence>
<dbReference type="Proteomes" id="UP000245464">
    <property type="component" value="Chromosome 8"/>
</dbReference>
<gene>
    <name evidence="4" type="ORF">PtrM4_143240</name>
</gene>
<keyword evidence="1" id="KW-0238">DNA-binding</keyword>
<feature type="region of interest" description="Disordered" evidence="2">
    <location>
        <begin position="433"/>
        <end position="497"/>
    </location>
</feature>
<dbReference type="InterPro" id="IPR006600">
    <property type="entry name" value="HTH_CenpB_DNA-bd_dom"/>
</dbReference>
<dbReference type="KEGG" id="ptrr:90957869"/>
<evidence type="ECO:0000313" key="4">
    <source>
        <dbReference type="EMBL" id="KAF7567733.1"/>
    </source>
</evidence>
<evidence type="ECO:0000313" key="5">
    <source>
        <dbReference type="Proteomes" id="UP000245464"/>
    </source>
</evidence>
<dbReference type="InterPro" id="IPR009057">
    <property type="entry name" value="Homeodomain-like_sf"/>
</dbReference>
<feature type="domain" description="HTH CENPB-type" evidence="3">
    <location>
        <begin position="46"/>
        <end position="111"/>
    </location>
</feature>
<proteinExistence type="predicted"/>
<evidence type="ECO:0000256" key="2">
    <source>
        <dbReference type="SAM" id="MobiDB-lite"/>
    </source>
</evidence>
<dbReference type="SUPFAM" id="SSF46689">
    <property type="entry name" value="Homeodomain-like"/>
    <property type="match status" value="1"/>
</dbReference>
<name>A0A834RPH9_9PLEO</name>
<organism evidence="4 5">
    <name type="scientific">Pyrenophora tritici-repentis</name>
    <dbReference type="NCBI Taxonomy" id="45151"/>
    <lineage>
        <taxon>Eukaryota</taxon>
        <taxon>Fungi</taxon>
        <taxon>Dikarya</taxon>
        <taxon>Ascomycota</taxon>
        <taxon>Pezizomycotina</taxon>
        <taxon>Dothideomycetes</taxon>
        <taxon>Pleosporomycetidae</taxon>
        <taxon>Pleosporales</taxon>
        <taxon>Pleosporineae</taxon>
        <taxon>Pleosporaceae</taxon>
        <taxon>Pyrenophora</taxon>
    </lineage>
</organism>
<sequence length="586" mass="67423">MDPIEAAIAAIDAHGPGEGFSYTKIAKEFGVVRSTLIRRHKELTQPRSDAHRKLHPDQEKEIVQYIQGLTAKRLPPTRAIIRSLASSVAGTNVSESWVNRFLKRNSNHLISKWTRGMDRARYRADSGVKYKLYFDLLHKKIGEYKIRPGDIYNMDEKGFLIGVTGRSKRVFGRRMWEKKEVTTGVQDGSREWISILACICADGSVLPPGIIYQGGSGGLQSDWVDDVAQSAHPVFLSSSKSGSSNNKIGLAWLKEVFEPATRPELIKKAFTATGIWPPNPVRVLKRFTCTTPEVVDEDEESTEPIDGSDWRRIYSLVVKVAKGERRSREVKRLRRTIHHLATQNTLLYKEVRGLLDRLSRKAHQQKSYPLKLQKNKDNYHGGAIFWSPRKIREAKERRIQIEQQRDREALQKAEMKELRDQARLYKLRLAQEKRAEREAARERRMKEKAEKEAERARKKADRDSKKAIQYNRNKRQKRVADAAAVEEASGAAPAPPLMIRSTHGDFEWYHRKLNHEDTSECPCGRPKTPEHLVFCKRATTHFKKWPLRPIVPPRTRQEGLAYLAQLIDQPQEFETFVKVTNSFHDE</sequence>
<comment type="caution">
    <text evidence="4">The sequence shown here is derived from an EMBL/GenBank/DDBJ whole genome shotgun (WGS) entry which is preliminary data.</text>
</comment>
<reference evidence="4" key="1">
    <citation type="journal article" date="2018" name="BMC Genomics">
        <title>Comparative genomics of the wheat fungal pathogen Pyrenophora tritici-repentis reveals chromosomal variations and genome plasticity.</title>
        <authorList>
            <person name="Moolhuijzen P."/>
            <person name="See P.T."/>
            <person name="Hane J.K."/>
            <person name="Shi G."/>
            <person name="Liu Z."/>
            <person name="Oliver R.P."/>
            <person name="Moffat C.S."/>
        </authorList>
    </citation>
    <scope>NUCLEOTIDE SEQUENCE [LARGE SCALE GENOMIC DNA]</scope>
    <source>
        <strain evidence="4">M4</strain>
    </source>
</reference>
<accession>A0A834RPH9</accession>
<dbReference type="SMART" id="SM00674">
    <property type="entry name" value="CENPB"/>
    <property type="match status" value="1"/>
</dbReference>
<dbReference type="GO" id="GO:0003677">
    <property type="term" value="F:DNA binding"/>
    <property type="evidence" value="ECO:0007669"/>
    <property type="project" value="UniProtKB-KW"/>
</dbReference>
<evidence type="ECO:0000256" key="1">
    <source>
        <dbReference type="ARBA" id="ARBA00023125"/>
    </source>
</evidence>
<dbReference type="RefSeq" id="XP_065960563.1">
    <property type="nucleotide sequence ID" value="XM_066109641.1"/>
</dbReference>
<dbReference type="GeneID" id="90957869"/>
<protein>
    <recommendedName>
        <fullName evidence="3">HTH CENPB-type domain-containing protein</fullName>
    </recommendedName>
</protein>
<dbReference type="PROSITE" id="PS51253">
    <property type="entry name" value="HTH_CENPB"/>
    <property type="match status" value="1"/>
</dbReference>
<dbReference type="AlphaFoldDB" id="A0A834RPH9"/>
<dbReference type="Pfam" id="PF03221">
    <property type="entry name" value="HTH_Tnp_Tc5"/>
    <property type="match status" value="1"/>
</dbReference>